<evidence type="ECO:0000313" key="3">
    <source>
        <dbReference type="EMBL" id="EAV45985.1"/>
    </source>
</evidence>
<dbReference type="PANTHER" id="PTHR19353:SF73">
    <property type="entry name" value="FATTY ACID DESATURASE"/>
    <property type="match status" value="1"/>
</dbReference>
<dbReference type="InterPro" id="IPR005804">
    <property type="entry name" value="FA_desaturase_dom"/>
</dbReference>
<evidence type="ECO:0000259" key="2">
    <source>
        <dbReference type="Pfam" id="PF00487"/>
    </source>
</evidence>
<proteinExistence type="predicted"/>
<feature type="transmembrane region" description="Helical" evidence="1">
    <location>
        <begin position="122"/>
        <end position="140"/>
    </location>
</feature>
<dbReference type="InterPro" id="IPR012171">
    <property type="entry name" value="Fatty_acid_desaturase"/>
</dbReference>
<dbReference type="eggNOG" id="COG3239">
    <property type="taxonomic scope" value="Bacteria"/>
</dbReference>
<dbReference type="EMBL" id="AAUW01000001">
    <property type="protein sequence ID" value="EAV45985.1"/>
    <property type="molecule type" value="Genomic_DNA"/>
</dbReference>
<keyword evidence="1" id="KW-1133">Transmembrane helix</keyword>
<evidence type="ECO:0000256" key="1">
    <source>
        <dbReference type="SAM" id="Phobius"/>
    </source>
</evidence>
<sequence>MELAITAVPFVLLWGLIWVAVDAGYWIGLLLAVPAAGFLVRLFLIQHDCGHGSFFRHRLTNDWVGRAIGVVTLTPYDYWRRAHALHHANSGNLERRGIGDIDTLTVDEFRARTPLRQLLYRLYRHPIVMFGLGPAYLFILRHRLPMGLMRSGLAPWVSAMATNMAIASLVAGIIWLVGLGPFLLVQMPITLIAASIGVWLFYVQHQFEDTFWEHDRDWSFHEAALNGSSHYDLPGILRWFTANIGVHHVHHLSSRIPYYRLPEALRNHPELQNIGRLTLLQSLKTVRLVLWDEEKRRLVSFRETRELA</sequence>
<feature type="transmembrane region" description="Helical" evidence="1">
    <location>
        <begin position="152"/>
        <end position="177"/>
    </location>
</feature>
<keyword evidence="1" id="KW-0812">Transmembrane</keyword>
<reference evidence="3 4" key="1">
    <citation type="submission" date="2006-05" db="EMBL/GenBank/DDBJ databases">
        <authorList>
            <person name="King G."/>
            <person name="Ferriera S."/>
            <person name="Johnson J."/>
            <person name="Kravitz S."/>
            <person name="Beeson K."/>
            <person name="Sutton G."/>
            <person name="Rogers Y.-H."/>
            <person name="Friedman R."/>
            <person name="Frazier M."/>
            <person name="Venter J.C."/>
        </authorList>
    </citation>
    <scope>NUCLEOTIDE SEQUENCE [LARGE SCALE GENOMIC DNA]</scope>
    <source>
        <strain evidence="4">ATCC 25650 / DSM 13394 / JCM 20685 / NBRC 16684 / NCIMB 2208 / IAM 12614 / B1</strain>
    </source>
</reference>
<evidence type="ECO:0000313" key="4">
    <source>
        <dbReference type="Proteomes" id="UP000004848"/>
    </source>
</evidence>
<keyword evidence="1" id="KW-0472">Membrane</keyword>
<organism evidence="3 4">
    <name type="scientific">Roseibium aggregatum (strain ATCC 25650 / DSM 13394 / JCM 20685 / NBRC 16684 / NCIMB 2208 / IAM 12614 / B1)</name>
    <name type="common">Stappia aggregata</name>
    <dbReference type="NCBI Taxonomy" id="384765"/>
    <lineage>
        <taxon>Bacteria</taxon>
        <taxon>Pseudomonadati</taxon>
        <taxon>Pseudomonadota</taxon>
        <taxon>Alphaproteobacteria</taxon>
        <taxon>Hyphomicrobiales</taxon>
        <taxon>Stappiaceae</taxon>
        <taxon>Roseibium</taxon>
    </lineage>
</organism>
<dbReference type="GO" id="GO:0016020">
    <property type="term" value="C:membrane"/>
    <property type="evidence" value="ECO:0007669"/>
    <property type="project" value="TreeGrafter"/>
</dbReference>
<gene>
    <name evidence="3" type="ORF">SIAM614_09163</name>
</gene>
<name>A0NLP0_ROSAI</name>
<feature type="domain" description="Fatty acid desaturase" evidence="2">
    <location>
        <begin position="26"/>
        <end position="270"/>
    </location>
</feature>
<dbReference type="Proteomes" id="UP000004848">
    <property type="component" value="Unassembled WGS sequence"/>
</dbReference>
<comment type="caution">
    <text evidence="3">The sequence shown here is derived from an EMBL/GenBank/DDBJ whole genome shotgun (WGS) entry which is preliminary data.</text>
</comment>
<dbReference type="AlphaFoldDB" id="A0NLP0"/>
<feature type="transmembrane region" description="Helical" evidence="1">
    <location>
        <begin position="183"/>
        <end position="203"/>
    </location>
</feature>
<dbReference type="PANTHER" id="PTHR19353">
    <property type="entry name" value="FATTY ACID DESATURASE 2"/>
    <property type="match status" value="1"/>
</dbReference>
<dbReference type="CDD" id="cd03507">
    <property type="entry name" value="Delta12-FADS-like"/>
    <property type="match status" value="1"/>
</dbReference>
<dbReference type="GO" id="GO:0016717">
    <property type="term" value="F:oxidoreductase activity, acting on paired donors, with oxidation of a pair of donors resulting in the reduction of molecular oxygen to two molecules of water"/>
    <property type="evidence" value="ECO:0007669"/>
    <property type="project" value="TreeGrafter"/>
</dbReference>
<dbReference type="Pfam" id="PF00487">
    <property type="entry name" value="FA_desaturase"/>
    <property type="match status" value="1"/>
</dbReference>
<protein>
    <submittedName>
        <fullName evidence="3">Probable fatty acid desaturase</fullName>
    </submittedName>
</protein>
<dbReference type="GO" id="GO:0006629">
    <property type="term" value="P:lipid metabolic process"/>
    <property type="evidence" value="ECO:0007669"/>
    <property type="project" value="InterPro"/>
</dbReference>
<accession>A0NLP0</accession>